<feature type="disulfide bond" evidence="9">
    <location>
        <begin position="93"/>
        <end position="102"/>
    </location>
</feature>
<keyword evidence="8" id="KW-0325">Glycoprotein</keyword>
<dbReference type="PROSITE" id="PS00022">
    <property type="entry name" value="EGF_1"/>
    <property type="match status" value="1"/>
</dbReference>
<evidence type="ECO:0000256" key="6">
    <source>
        <dbReference type="ARBA" id="ARBA00023136"/>
    </source>
</evidence>
<keyword evidence="3 11" id="KW-0812">Transmembrane</keyword>
<evidence type="ECO:0000256" key="9">
    <source>
        <dbReference type="PROSITE-ProRule" id="PRU00076"/>
    </source>
</evidence>
<dbReference type="SUPFAM" id="SSF57196">
    <property type="entry name" value="EGF/Laminin"/>
    <property type="match status" value="1"/>
</dbReference>
<dbReference type="Ensembl" id="ENSSORT00005003873.1">
    <property type="protein sequence ID" value="ENSSORP00005003764.1"/>
    <property type="gene ID" value="ENSSORG00005002280.1"/>
</dbReference>
<organism evidence="14 15">
    <name type="scientific">Sphaeramia orbicularis</name>
    <name type="common">orbiculate cardinalfish</name>
    <dbReference type="NCBI Taxonomy" id="375764"/>
    <lineage>
        <taxon>Eukaryota</taxon>
        <taxon>Metazoa</taxon>
        <taxon>Chordata</taxon>
        <taxon>Craniata</taxon>
        <taxon>Vertebrata</taxon>
        <taxon>Euteleostomi</taxon>
        <taxon>Actinopterygii</taxon>
        <taxon>Neopterygii</taxon>
        <taxon>Teleostei</taxon>
        <taxon>Neoteleostei</taxon>
        <taxon>Acanthomorphata</taxon>
        <taxon>Gobiaria</taxon>
        <taxon>Kurtiformes</taxon>
        <taxon>Apogonoidei</taxon>
        <taxon>Apogonidae</taxon>
        <taxon>Apogoninae</taxon>
        <taxon>Sphaeramia</taxon>
    </lineage>
</organism>
<dbReference type="PANTHER" id="PTHR10740">
    <property type="entry name" value="TRANSFORMING GROWTH FACTOR ALPHA"/>
    <property type="match status" value="1"/>
</dbReference>
<dbReference type="InParanoid" id="A0A672YGQ8"/>
<evidence type="ECO:0000256" key="4">
    <source>
        <dbReference type="ARBA" id="ARBA00022989"/>
    </source>
</evidence>
<dbReference type="OrthoDB" id="9411915at2759"/>
<accession>A0A672YGQ8</accession>
<keyword evidence="6 11" id="KW-0472">Membrane</keyword>
<evidence type="ECO:0000259" key="13">
    <source>
        <dbReference type="PROSITE" id="PS50026"/>
    </source>
</evidence>
<evidence type="ECO:0000256" key="3">
    <source>
        <dbReference type="ARBA" id="ARBA00022692"/>
    </source>
</evidence>
<protein>
    <submittedName>
        <fullName evidence="14">Epigen-like</fullName>
    </submittedName>
</protein>
<evidence type="ECO:0000256" key="8">
    <source>
        <dbReference type="ARBA" id="ARBA00023180"/>
    </source>
</evidence>
<keyword evidence="4 11" id="KW-1133">Transmembrane helix</keyword>
<dbReference type="GO" id="GO:0005154">
    <property type="term" value="F:epidermal growth factor receptor binding"/>
    <property type="evidence" value="ECO:0007669"/>
    <property type="project" value="TreeGrafter"/>
</dbReference>
<evidence type="ECO:0000313" key="15">
    <source>
        <dbReference type="Proteomes" id="UP000472271"/>
    </source>
</evidence>
<keyword evidence="5" id="KW-0339">Growth factor</keyword>
<evidence type="ECO:0000256" key="12">
    <source>
        <dbReference type="SAM" id="SignalP"/>
    </source>
</evidence>
<evidence type="ECO:0000256" key="11">
    <source>
        <dbReference type="SAM" id="Phobius"/>
    </source>
</evidence>
<dbReference type="GO" id="GO:0008284">
    <property type="term" value="P:positive regulation of cell population proliferation"/>
    <property type="evidence" value="ECO:0007669"/>
    <property type="project" value="TreeGrafter"/>
</dbReference>
<feature type="chain" id="PRO_5025336072" evidence="12">
    <location>
        <begin position="25"/>
        <end position="159"/>
    </location>
</feature>
<dbReference type="GO" id="GO:0016020">
    <property type="term" value="C:membrane"/>
    <property type="evidence" value="ECO:0007669"/>
    <property type="project" value="UniProtKB-SubCell"/>
</dbReference>
<feature type="domain" description="EGF-like" evidence="13">
    <location>
        <begin position="62"/>
        <end position="103"/>
    </location>
</feature>
<evidence type="ECO:0000256" key="1">
    <source>
        <dbReference type="ARBA" id="ARBA00004479"/>
    </source>
</evidence>
<evidence type="ECO:0000256" key="5">
    <source>
        <dbReference type="ARBA" id="ARBA00023030"/>
    </source>
</evidence>
<dbReference type="FunCoup" id="A0A672YGQ8">
    <property type="interactions" value="1037"/>
</dbReference>
<comment type="caution">
    <text evidence="9">Lacks conserved residue(s) required for the propagation of feature annotation.</text>
</comment>
<dbReference type="Proteomes" id="UP000472271">
    <property type="component" value="Chromosome 9"/>
</dbReference>
<dbReference type="Gene3D" id="2.10.25.10">
    <property type="entry name" value="Laminin"/>
    <property type="match status" value="1"/>
</dbReference>
<evidence type="ECO:0000256" key="10">
    <source>
        <dbReference type="SAM" id="MobiDB-lite"/>
    </source>
</evidence>
<keyword evidence="12" id="KW-0732">Signal</keyword>
<reference evidence="14" key="2">
    <citation type="submission" date="2025-08" db="UniProtKB">
        <authorList>
            <consortium name="Ensembl"/>
        </authorList>
    </citation>
    <scope>IDENTIFICATION</scope>
</reference>
<dbReference type="GO" id="GO:0045840">
    <property type="term" value="P:positive regulation of mitotic nuclear division"/>
    <property type="evidence" value="ECO:0007669"/>
    <property type="project" value="TreeGrafter"/>
</dbReference>
<dbReference type="GO" id="GO:0007173">
    <property type="term" value="P:epidermal growth factor receptor signaling pathway"/>
    <property type="evidence" value="ECO:0007669"/>
    <property type="project" value="TreeGrafter"/>
</dbReference>
<keyword evidence="7 9" id="KW-1015">Disulfide bond</keyword>
<dbReference type="PANTHER" id="PTHR10740:SF10">
    <property type="entry name" value="EPIGEN"/>
    <property type="match status" value="1"/>
</dbReference>
<feature type="transmembrane region" description="Helical" evidence="11">
    <location>
        <begin position="118"/>
        <end position="140"/>
    </location>
</feature>
<sequence>MKMRSTNLDKAVAVLVLLSTMGQCAVLTEDLQTTTGPDPTTSSTNTYTNNSSMDQPLVLRSHRSDCGDEHADFCANGGVCMYPQDSTEPSCICAPSFGGPRCMILSQLSHTHAEIEQVIGITFGVAMILLALFVTVYCCIQRRCVKSPPLIKSAPATSV</sequence>
<name>A0A672YGQ8_9TELE</name>
<reference evidence="14" key="3">
    <citation type="submission" date="2025-09" db="UniProtKB">
        <authorList>
            <consortium name="Ensembl"/>
        </authorList>
    </citation>
    <scope>IDENTIFICATION</scope>
</reference>
<keyword evidence="2 9" id="KW-0245">EGF-like domain</keyword>
<dbReference type="PROSITE" id="PS50026">
    <property type="entry name" value="EGF_3"/>
    <property type="match status" value="1"/>
</dbReference>
<proteinExistence type="predicted"/>
<feature type="disulfide bond" evidence="9">
    <location>
        <begin position="74"/>
        <end position="91"/>
    </location>
</feature>
<reference evidence="14" key="1">
    <citation type="submission" date="2019-06" db="EMBL/GenBank/DDBJ databases">
        <authorList>
            <consortium name="Wellcome Sanger Institute Data Sharing"/>
        </authorList>
    </citation>
    <scope>NUCLEOTIDE SEQUENCE [LARGE SCALE GENOMIC DNA]</scope>
</reference>
<dbReference type="AlphaFoldDB" id="A0A672YGQ8"/>
<evidence type="ECO:0000256" key="7">
    <source>
        <dbReference type="ARBA" id="ARBA00023157"/>
    </source>
</evidence>
<feature type="signal peptide" evidence="12">
    <location>
        <begin position="1"/>
        <end position="24"/>
    </location>
</feature>
<feature type="compositionally biased region" description="Low complexity" evidence="10">
    <location>
        <begin position="33"/>
        <end position="49"/>
    </location>
</feature>
<dbReference type="InterPro" id="IPR000742">
    <property type="entry name" value="EGF"/>
</dbReference>
<feature type="region of interest" description="Disordered" evidence="10">
    <location>
        <begin position="30"/>
        <end position="49"/>
    </location>
</feature>
<evidence type="ECO:0000256" key="2">
    <source>
        <dbReference type="ARBA" id="ARBA00022536"/>
    </source>
</evidence>
<gene>
    <name evidence="14" type="primary">epgn</name>
</gene>
<dbReference type="GO" id="GO:0008083">
    <property type="term" value="F:growth factor activity"/>
    <property type="evidence" value="ECO:0007669"/>
    <property type="project" value="UniProtKB-KW"/>
</dbReference>
<comment type="subcellular location">
    <subcellularLocation>
        <location evidence="1">Membrane</location>
        <topology evidence="1">Single-pass type I membrane protein</topology>
    </subcellularLocation>
</comment>
<dbReference type="GO" id="GO:0005615">
    <property type="term" value="C:extracellular space"/>
    <property type="evidence" value="ECO:0007669"/>
    <property type="project" value="TreeGrafter"/>
</dbReference>
<keyword evidence="15" id="KW-1185">Reference proteome</keyword>
<evidence type="ECO:0000313" key="14">
    <source>
        <dbReference type="Ensembl" id="ENSSORP00005003764.1"/>
    </source>
</evidence>